<evidence type="ECO:0000313" key="2">
    <source>
        <dbReference type="EMBL" id="KAL3717297.1"/>
    </source>
</evidence>
<dbReference type="PANTHER" id="PTHR36063:SF1">
    <property type="entry name" value="ARABIDOPSIS THALIANA GENOMIC DNA, CHROMOSOME 5, P1 CLONE:MOK16"/>
    <property type="match status" value="1"/>
</dbReference>
<accession>A0ABD3ISI7</accession>
<comment type="caution">
    <text evidence="2">The sequence shown here is derived from an EMBL/GenBank/DDBJ whole genome shotgun (WGS) entry which is preliminary data.</text>
</comment>
<protein>
    <submittedName>
        <fullName evidence="2">Uncharacterized protein</fullName>
    </submittedName>
</protein>
<keyword evidence="3" id="KW-1185">Reference proteome</keyword>
<feature type="region of interest" description="Disordered" evidence="1">
    <location>
        <begin position="22"/>
        <end position="56"/>
    </location>
</feature>
<evidence type="ECO:0000256" key="1">
    <source>
        <dbReference type="SAM" id="MobiDB-lite"/>
    </source>
</evidence>
<sequence length="56" mass="6251">MLAAAKQSKDMSSWMEVAPPLLLAPFPPSRRPGLETIAEEEEEECDPKAKELKTRP</sequence>
<feature type="compositionally biased region" description="Basic and acidic residues" evidence="1">
    <location>
        <begin position="46"/>
        <end position="56"/>
    </location>
</feature>
<reference evidence="2 3" key="1">
    <citation type="submission" date="2024-11" db="EMBL/GenBank/DDBJ databases">
        <title>Chromosome-level genome assembly of Eucalyptus globulus Labill. provides insights into its genome evolution.</title>
        <authorList>
            <person name="Li X."/>
        </authorList>
    </citation>
    <scope>NUCLEOTIDE SEQUENCE [LARGE SCALE GENOMIC DNA]</scope>
    <source>
        <strain evidence="2">CL2024</strain>
        <tissue evidence="2">Fresh tender leaves</tissue>
    </source>
</reference>
<name>A0ABD3ISI7_EUCGL</name>
<dbReference type="EMBL" id="JBJKBG010000011">
    <property type="protein sequence ID" value="KAL3717297.1"/>
    <property type="molecule type" value="Genomic_DNA"/>
</dbReference>
<proteinExistence type="predicted"/>
<gene>
    <name evidence="2" type="ORF">ACJRO7_008816</name>
</gene>
<dbReference type="PANTHER" id="PTHR36063">
    <property type="entry name" value="ARABIDOPSIS THALIANA GENOMIC DNA, CHROMOSOME 5, P1 CLONE:MOK16"/>
    <property type="match status" value="1"/>
</dbReference>
<dbReference type="AlphaFoldDB" id="A0ABD3ISI7"/>
<dbReference type="Proteomes" id="UP001634007">
    <property type="component" value="Unassembled WGS sequence"/>
</dbReference>
<organism evidence="2 3">
    <name type="scientific">Eucalyptus globulus</name>
    <name type="common">Tasmanian blue gum</name>
    <dbReference type="NCBI Taxonomy" id="34317"/>
    <lineage>
        <taxon>Eukaryota</taxon>
        <taxon>Viridiplantae</taxon>
        <taxon>Streptophyta</taxon>
        <taxon>Embryophyta</taxon>
        <taxon>Tracheophyta</taxon>
        <taxon>Spermatophyta</taxon>
        <taxon>Magnoliopsida</taxon>
        <taxon>eudicotyledons</taxon>
        <taxon>Gunneridae</taxon>
        <taxon>Pentapetalae</taxon>
        <taxon>rosids</taxon>
        <taxon>malvids</taxon>
        <taxon>Myrtales</taxon>
        <taxon>Myrtaceae</taxon>
        <taxon>Myrtoideae</taxon>
        <taxon>Eucalypteae</taxon>
        <taxon>Eucalyptus</taxon>
    </lineage>
</organism>
<evidence type="ECO:0000313" key="3">
    <source>
        <dbReference type="Proteomes" id="UP001634007"/>
    </source>
</evidence>